<evidence type="ECO:0000313" key="2">
    <source>
        <dbReference type="WBParaSite" id="Hba_03515"/>
    </source>
</evidence>
<organism evidence="1 2">
    <name type="scientific">Heterorhabditis bacteriophora</name>
    <name type="common">Entomopathogenic nematode worm</name>
    <dbReference type="NCBI Taxonomy" id="37862"/>
    <lineage>
        <taxon>Eukaryota</taxon>
        <taxon>Metazoa</taxon>
        <taxon>Ecdysozoa</taxon>
        <taxon>Nematoda</taxon>
        <taxon>Chromadorea</taxon>
        <taxon>Rhabditida</taxon>
        <taxon>Rhabditina</taxon>
        <taxon>Rhabditomorpha</taxon>
        <taxon>Strongyloidea</taxon>
        <taxon>Heterorhabditidae</taxon>
        <taxon>Heterorhabditis</taxon>
    </lineage>
</organism>
<name>A0A1I7WEW7_HETBA</name>
<evidence type="ECO:0000313" key="1">
    <source>
        <dbReference type="Proteomes" id="UP000095283"/>
    </source>
</evidence>
<dbReference type="WBParaSite" id="Hba_03515">
    <property type="protein sequence ID" value="Hba_03515"/>
    <property type="gene ID" value="Hba_03515"/>
</dbReference>
<keyword evidence="1" id="KW-1185">Reference proteome</keyword>
<proteinExistence type="predicted"/>
<protein>
    <submittedName>
        <fullName evidence="2">Uncharacterized protein</fullName>
    </submittedName>
</protein>
<accession>A0A1I7WEW7</accession>
<reference evidence="2" key="1">
    <citation type="submission" date="2016-11" db="UniProtKB">
        <authorList>
            <consortium name="WormBaseParasite"/>
        </authorList>
    </citation>
    <scope>IDENTIFICATION</scope>
</reference>
<sequence length="22" mass="2663">MVDTCSRNIFNTFVLFLCFVHR</sequence>
<dbReference type="AlphaFoldDB" id="A0A1I7WEW7"/>
<dbReference type="Proteomes" id="UP000095283">
    <property type="component" value="Unplaced"/>
</dbReference>